<dbReference type="PANTHER" id="PTHR43022">
    <property type="entry name" value="PROTEIN SMF"/>
    <property type="match status" value="1"/>
</dbReference>
<proteinExistence type="inferred from homology"/>
<dbReference type="InterPro" id="IPR003488">
    <property type="entry name" value="DprA"/>
</dbReference>
<dbReference type="Gene3D" id="3.40.50.450">
    <property type="match status" value="1"/>
</dbReference>
<dbReference type="KEGG" id="ahal:FTX54_009350"/>
<evidence type="ECO:0000313" key="3">
    <source>
        <dbReference type="EMBL" id="WWD78639.1"/>
    </source>
</evidence>
<dbReference type="InterPro" id="IPR057666">
    <property type="entry name" value="DrpA_SLOG"/>
</dbReference>
<dbReference type="SUPFAM" id="SSF102405">
    <property type="entry name" value="MCP/YpsA-like"/>
    <property type="match status" value="1"/>
</dbReference>
<feature type="domain" description="Smf/DprA SLOG" evidence="2">
    <location>
        <begin position="84"/>
        <end position="293"/>
    </location>
</feature>
<dbReference type="Proteomes" id="UP000321816">
    <property type="component" value="Chromosome"/>
</dbReference>
<sequence>MKIPGNLNERILHIHYHAAGDSRFLRICLQMDSTLKMFFEHSPGELAGYFPRKREFAQRTFQSVQRTSCQAVIKSLEERLITPVIFTEDRYPPDLLHLHVPPAVLYCRGRTGLLPNHGRTLSVVGTRFPSSKLKSELDSILIPLIKHEICLVSGMALGVDSFAHETAAAGKGTTIAVLAYGFDHTYPKSKQTLKKQLESEQLVVSEYPPYIKPEKFRFPERNRIISALGEAVLVAEAKKRSGSLITAEITLELGKDVYAMPGRLSDTLSEGTNRLIQDGAKLILTADDILEEYQRLVIN</sequence>
<evidence type="ECO:0000259" key="2">
    <source>
        <dbReference type="Pfam" id="PF02481"/>
    </source>
</evidence>
<reference evidence="3 4" key="1">
    <citation type="submission" date="2024-01" db="EMBL/GenBank/DDBJ databases">
        <title>Complete Genome Sequence of Alkalicoccus halolimnae BZ-SZ-XJ29T, a Moderately Halophilic Bacterium Isolated from a Salt Lake.</title>
        <authorList>
            <person name="Zhao B."/>
        </authorList>
    </citation>
    <scope>NUCLEOTIDE SEQUENCE [LARGE SCALE GENOMIC DNA]</scope>
    <source>
        <strain evidence="3 4">BZ-SZ-XJ29</strain>
    </source>
</reference>
<evidence type="ECO:0000313" key="4">
    <source>
        <dbReference type="Proteomes" id="UP000321816"/>
    </source>
</evidence>
<dbReference type="PANTHER" id="PTHR43022:SF1">
    <property type="entry name" value="PROTEIN SMF"/>
    <property type="match status" value="1"/>
</dbReference>
<accession>A0AAJ8LUP9</accession>
<dbReference type="AlphaFoldDB" id="A0AAJ8LUP9"/>
<comment type="similarity">
    <text evidence="1">Belongs to the DprA/Smf family.</text>
</comment>
<organism evidence="3 4">
    <name type="scientific">Alkalicoccus halolimnae</name>
    <dbReference type="NCBI Taxonomy" id="1667239"/>
    <lineage>
        <taxon>Bacteria</taxon>
        <taxon>Bacillati</taxon>
        <taxon>Bacillota</taxon>
        <taxon>Bacilli</taxon>
        <taxon>Bacillales</taxon>
        <taxon>Bacillaceae</taxon>
        <taxon>Alkalicoccus</taxon>
    </lineage>
</organism>
<name>A0AAJ8LUP9_9BACI</name>
<dbReference type="GO" id="GO:0009294">
    <property type="term" value="P:DNA-mediated transformation"/>
    <property type="evidence" value="ECO:0007669"/>
    <property type="project" value="InterPro"/>
</dbReference>
<dbReference type="EMBL" id="CP144914">
    <property type="protein sequence ID" value="WWD78639.1"/>
    <property type="molecule type" value="Genomic_DNA"/>
</dbReference>
<protein>
    <submittedName>
        <fullName evidence="3">DNA-processing protein DprA</fullName>
    </submittedName>
</protein>
<keyword evidence="4" id="KW-1185">Reference proteome</keyword>
<evidence type="ECO:0000256" key="1">
    <source>
        <dbReference type="ARBA" id="ARBA00006525"/>
    </source>
</evidence>
<dbReference type="NCBIfam" id="TIGR00732">
    <property type="entry name" value="dprA"/>
    <property type="match status" value="1"/>
</dbReference>
<dbReference type="Pfam" id="PF02481">
    <property type="entry name" value="DNA_processg_A"/>
    <property type="match status" value="1"/>
</dbReference>
<dbReference type="RefSeq" id="WP_187254431.1">
    <property type="nucleotide sequence ID" value="NZ_CP144914.1"/>
</dbReference>
<gene>
    <name evidence="3" type="primary">dprA</name>
    <name evidence="3" type="ORF">FTX54_009350</name>
</gene>